<dbReference type="InterPro" id="IPR016187">
    <property type="entry name" value="CTDL_fold"/>
</dbReference>
<organism evidence="19 20">
    <name type="scientific">Anolis carolinensis</name>
    <name type="common">Green anole</name>
    <name type="synonym">American chameleon</name>
    <dbReference type="NCBI Taxonomy" id="28377"/>
    <lineage>
        <taxon>Eukaryota</taxon>
        <taxon>Metazoa</taxon>
        <taxon>Chordata</taxon>
        <taxon>Craniata</taxon>
        <taxon>Vertebrata</taxon>
        <taxon>Euteleostomi</taxon>
        <taxon>Lepidosauria</taxon>
        <taxon>Squamata</taxon>
        <taxon>Bifurcata</taxon>
        <taxon>Unidentata</taxon>
        <taxon>Episquamata</taxon>
        <taxon>Toxicofera</taxon>
        <taxon>Iguania</taxon>
        <taxon>Dactyloidae</taxon>
        <taxon>Anolis</taxon>
    </lineage>
</organism>
<dbReference type="HOGENOM" id="CLU_027075_1_0_1"/>
<comment type="subcellular location">
    <subcellularLocation>
        <location evidence="1">Membrane</location>
        <topology evidence="1">Single-pass type I membrane protein</topology>
    </subcellularLocation>
    <subcellularLocation>
        <location evidence="2">Secreted</location>
    </subcellularLocation>
</comment>
<dbReference type="Ensembl" id="ENSACAT00000014895.3">
    <property type="protein sequence ID" value="ENSACAP00000014600.3"/>
    <property type="gene ID" value="ENSACAG00000014877.3"/>
</dbReference>
<dbReference type="GO" id="GO:0050840">
    <property type="term" value="F:extracellular matrix binding"/>
    <property type="evidence" value="ECO:0000318"/>
    <property type="project" value="GO_Central"/>
</dbReference>
<reference evidence="19" key="3">
    <citation type="submission" date="2025-09" db="UniProtKB">
        <authorList>
            <consortium name="Ensembl"/>
        </authorList>
    </citation>
    <scope>IDENTIFICATION</scope>
</reference>
<keyword evidence="12" id="KW-1015">Disulfide bond</keyword>
<dbReference type="InterPro" id="IPR009030">
    <property type="entry name" value="Growth_fac_rcpt_cys_sf"/>
</dbReference>
<evidence type="ECO:0000256" key="12">
    <source>
        <dbReference type="ARBA" id="ARBA00023157"/>
    </source>
</evidence>
<dbReference type="PANTHER" id="PTHR14789">
    <property type="entry name" value="CHONDROLECTIN VARIANT CHODLFDELTAE"/>
    <property type="match status" value="1"/>
</dbReference>
<proteinExistence type="predicted"/>
<reference evidence="19" key="1">
    <citation type="submission" date="2009-12" db="EMBL/GenBank/DDBJ databases">
        <title>The Genome Sequence of Anolis carolinensis (Green Anole Lizard).</title>
        <authorList>
            <consortium name="The Genome Sequencing Platform"/>
            <person name="Di Palma F."/>
            <person name="Alfoldi J."/>
            <person name="Heiman D."/>
            <person name="Young S."/>
            <person name="Grabherr M."/>
            <person name="Johnson J."/>
            <person name="Lander E.S."/>
            <person name="Lindblad-Toh K."/>
        </authorList>
    </citation>
    <scope>NUCLEOTIDE SEQUENCE [LARGE SCALE GENOMIC DNA]</scope>
    <source>
        <strain evidence="19">JBL SC #1</strain>
    </source>
</reference>
<evidence type="ECO:0000256" key="1">
    <source>
        <dbReference type="ARBA" id="ARBA00004479"/>
    </source>
</evidence>
<feature type="signal peptide" evidence="16">
    <location>
        <begin position="1"/>
        <end position="15"/>
    </location>
</feature>
<keyword evidence="8" id="KW-0430">Lectin</keyword>
<dbReference type="STRING" id="28377.ENSACAP00000014600"/>
<evidence type="ECO:0000256" key="2">
    <source>
        <dbReference type="ARBA" id="ARBA00004613"/>
    </source>
</evidence>
<evidence type="ECO:0000256" key="6">
    <source>
        <dbReference type="ARBA" id="ARBA00022692"/>
    </source>
</evidence>
<dbReference type="CDD" id="cd00054">
    <property type="entry name" value="EGF_CA"/>
    <property type="match status" value="1"/>
</dbReference>
<keyword evidence="4 14" id="KW-0245">EGF-like domain</keyword>
<keyword evidence="10" id="KW-1133">Transmembrane helix</keyword>
<evidence type="ECO:0000259" key="17">
    <source>
        <dbReference type="PROSITE" id="PS50026"/>
    </source>
</evidence>
<name>H9GLL5_ANOCA</name>
<keyword evidence="11" id="KW-0472">Membrane</keyword>
<dbReference type="PROSITE" id="PS50026">
    <property type="entry name" value="EGF_3"/>
    <property type="match status" value="1"/>
</dbReference>
<evidence type="ECO:0000256" key="4">
    <source>
        <dbReference type="ARBA" id="ARBA00022536"/>
    </source>
</evidence>
<keyword evidence="6" id="KW-0812">Transmembrane</keyword>
<dbReference type="Pfam" id="PF14670">
    <property type="entry name" value="FXa_inhibition"/>
    <property type="match status" value="1"/>
</dbReference>
<dbReference type="Pfam" id="PF00059">
    <property type="entry name" value="Lectin_C"/>
    <property type="match status" value="1"/>
</dbReference>
<keyword evidence="3" id="KW-0964">Secreted</keyword>
<dbReference type="InterPro" id="IPR016186">
    <property type="entry name" value="C-type_lectin-like/link_sf"/>
</dbReference>
<feature type="domain" description="EGF-like" evidence="17">
    <location>
        <begin position="316"/>
        <end position="350"/>
    </location>
</feature>
<dbReference type="InterPro" id="IPR000742">
    <property type="entry name" value="EGF"/>
</dbReference>
<protein>
    <submittedName>
        <fullName evidence="19">Uncharacterized protein</fullName>
    </submittedName>
</protein>
<dbReference type="Gene3D" id="2.10.25.10">
    <property type="entry name" value="Laminin"/>
    <property type="match status" value="4"/>
</dbReference>
<dbReference type="PROSITE" id="PS01186">
    <property type="entry name" value="EGF_2"/>
    <property type="match status" value="1"/>
</dbReference>
<dbReference type="FunFam" id="3.10.100.10:FF:000061">
    <property type="entry name" value="CD248 molecule"/>
    <property type="match status" value="1"/>
</dbReference>
<dbReference type="eggNOG" id="ENOG502QQKI">
    <property type="taxonomic scope" value="Eukaryota"/>
</dbReference>
<evidence type="ECO:0000256" key="7">
    <source>
        <dbReference type="ARBA" id="ARBA00022729"/>
    </source>
</evidence>
<feature type="domain" description="C-type lectin" evidence="18">
    <location>
        <begin position="26"/>
        <end position="151"/>
    </location>
</feature>
<evidence type="ECO:0000259" key="18">
    <source>
        <dbReference type="PROSITE" id="PS50041"/>
    </source>
</evidence>
<evidence type="ECO:0000256" key="11">
    <source>
        <dbReference type="ARBA" id="ARBA00023136"/>
    </source>
</evidence>
<reference evidence="19" key="2">
    <citation type="submission" date="2025-08" db="UniProtKB">
        <authorList>
            <consortium name="Ensembl"/>
        </authorList>
    </citation>
    <scope>IDENTIFICATION</scope>
</reference>
<dbReference type="InterPro" id="IPR018097">
    <property type="entry name" value="EGF_Ca-bd_CS"/>
</dbReference>
<evidence type="ECO:0000256" key="8">
    <source>
        <dbReference type="ARBA" id="ARBA00022734"/>
    </source>
</evidence>
<dbReference type="GO" id="GO:0016477">
    <property type="term" value="P:cell migration"/>
    <property type="evidence" value="ECO:0000318"/>
    <property type="project" value="GO_Central"/>
</dbReference>
<dbReference type="SUPFAM" id="SSF57196">
    <property type="entry name" value="EGF/Laminin"/>
    <property type="match status" value="1"/>
</dbReference>
<dbReference type="AlphaFoldDB" id="H9GLL5"/>
<dbReference type="GO" id="GO:0030246">
    <property type="term" value="F:carbohydrate binding"/>
    <property type="evidence" value="ECO:0007669"/>
    <property type="project" value="UniProtKB-KW"/>
</dbReference>
<evidence type="ECO:0000256" key="16">
    <source>
        <dbReference type="SAM" id="SignalP"/>
    </source>
</evidence>
<keyword evidence="13" id="KW-0325">Glycoprotein</keyword>
<evidence type="ECO:0000256" key="3">
    <source>
        <dbReference type="ARBA" id="ARBA00022525"/>
    </source>
</evidence>
<keyword evidence="20" id="KW-1185">Reference proteome</keyword>
<keyword evidence="7 16" id="KW-0732">Signal</keyword>
<dbReference type="GeneTree" id="ENSGT00940000162405"/>
<dbReference type="Bgee" id="ENSACAG00000014877">
    <property type="expression patterns" value="Expressed in hemipenis and 7 other cell types or tissues"/>
</dbReference>
<feature type="chain" id="PRO_5032479910" evidence="16">
    <location>
        <begin position="16"/>
        <end position="588"/>
    </location>
</feature>
<evidence type="ECO:0000256" key="15">
    <source>
        <dbReference type="SAM" id="MobiDB-lite"/>
    </source>
</evidence>
<evidence type="ECO:0000256" key="14">
    <source>
        <dbReference type="PROSITE-ProRule" id="PRU00076"/>
    </source>
</evidence>
<dbReference type="Gene3D" id="3.10.100.10">
    <property type="entry name" value="Mannose-Binding Protein A, subunit A"/>
    <property type="match status" value="1"/>
</dbReference>
<dbReference type="InterPro" id="IPR051505">
    <property type="entry name" value="C-type_lectin_domain"/>
</dbReference>
<evidence type="ECO:0000256" key="5">
    <source>
        <dbReference type="ARBA" id="ARBA00022553"/>
    </source>
</evidence>
<keyword evidence="9" id="KW-0677">Repeat</keyword>
<dbReference type="Pfam" id="PF07645">
    <property type="entry name" value="EGF_CA"/>
    <property type="match status" value="1"/>
</dbReference>
<dbReference type="SUPFAM" id="SSF56436">
    <property type="entry name" value="C-type lectin-like"/>
    <property type="match status" value="1"/>
</dbReference>
<dbReference type="Pfam" id="PF12662">
    <property type="entry name" value="cEGF"/>
    <property type="match status" value="1"/>
</dbReference>
<feature type="region of interest" description="Disordered" evidence="15">
    <location>
        <begin position="441"/>
        <end position="495"/>
    </location>
</feature>
<evidence type="ECO:0000313" key="20">
    <source>
        <dbReference type="Proteomes" id="UP000001646"/>
    </source>
</evidence>
<dbReference type="PROSITE" id="PS01187">
    <property type="entry name" value="EGF_CA"/>
    <property type="match status" value="1"/>
</dbReference>
<dbReference type="SMART" id="SM00034">
    <property type="entry name" value="CLECT"/>
    <property type="match status" value="1"/>
</dbReference>
<dbReference type="PROSITE" id="PS00010">
    <property type="entry name" value="ASX_HYDROXYL"/>
    <property type="match status" value="2"/>
</dbReference>
<dbReference type="InterPro" id="IPR026823">
    <property type="entry name" value="cEGF"/>
</dbReference>
<accession>H9GLL5</accession>
<sequence length="588" mass="62156">MLLGLLLLLGPGVSAVEPPPPHASCSAEACFAVYFQRRTFLEAWRSCRELGGNLATLKRDQEASQVGHLLRSQAEPRTERPRRLFWIGLQRPPRQCHPQRPLRGFAWTTGDQDTGYTNWASSAVGSSAAGCSAPRCVVLDDVDLEWIEGSCTVPVDGFLCRFAFRGMCPGLDGVSGDVRGLDGVRGLRAVSYSTPFGPSGPGLTFVPFGTVAAVVCAGTDPSGARFPTPGGCEGDNGGCQQLCLDEADDDGVDGGYSCECHDGYYLLPDGHSCAESFSDHDPCPCPFGCQASPDGSQHCQCPAGYEPSDDHRDCLDVDECADVPCEHQCENTEGSFLCRCHLGFGPSEEDPGQCADTDECQFPGVCQQMCVNYVGGFECYCTEGYELDADGISCLLVANLPALATAESHPEGGMTAGSWSPCWCRSASSWSSCWPWASSTAPAAAPRPRPGASPSATDGSAARPGKEPPRQRPPPRAGPASEPHLGPGAPLSGHTLTPLLTVEQKRCNALNSVPATRAGTEPELAVSGLQLPASLSCRPTKSSFGLLPAPHIWDTLNRKGSLSGQWTMGWTSANAEGWTSANNETFVS</sequence>
<dbReference type="PANTHER" id="PTHR14789:SF4">
    <property type="entry name" value="ENDOSIALIN"/>
    <property type="match status" value="1"/>
</dbReference>
<evidence type="ECO:0000256" key="9">
    <source>
        <dbReference type="ARBA" id="ARBA00022737"/>
    </source>
</evidence>
<comment type="caution">
    <text evidence="14">Lacks conserved residue(s) required for the propagation of feature annotation.</text>
</comment>
<gene>
    <name evidence="19" type="primary">cd248</name>
</gene>
<evidence type="ECO:0000313" key="19">
    <source>
        <dbReference type="Ensembl" id="ENSACAP00000014600.3"/>
    </source>
</evidence>
<dbReference type="InParanoid" id="H9GLL5"/>
<dbReference type="InterPro" id="IPR001304">
    <property type="entry name" value="C-type_lectin-like"/>
</dbReference>
<dbReference type="SMART" id="SM00179">
    <property type="entry name" value="EGF_CA"/>
    <property type="match status" value="3"/>
</dbReference>
<dbReference type="PROSITE" id="PS50041">
    <property type="entry name" value="C_TYPE_LECTIN_2"/>
    <property type="match status" value="1"/>
</dbReference>
<dbReference type="GO" id="GO:1990430">
    <property type="term" value="F:extracellular matrix protein binding"/>
    <property type="evidence" value="ECO:0000318"/>
    <property type="project" value="GO_Central"/>
</dbReference>
<dbReference type="GO" id="GO:0005576">
    <property type="term" value="C:extracellular region"/>
    <property type="evidence" value="ECO:0007669"/>
    <property type="project" value="UniProtKB-SubCell"/>
</dbReference>
<dbReference type="GO" id="GO:0009897">
    <property type="term" value="C:external side of plasma membrane"/>
    <property type="evidence" value="ECO:0000318"/>
    <property type="project" value="GO_Central"/>
</dbReference>
<dbReference type="FunFam" id="2.10.25.10:FF:000014">
    <property type="entry name" value="Latent-transforming growth factor beta-binding protein 3"/>
    <property type="match status" value="1"/>
</dbReference>
<dbReference type="GO" id="GO:0005509">
    <property type="term" value="F:calcium ion binding"/>
    <property type="evidence" value="ECO:0007669"/>
    <property type="project" value="InterPro"/>
</dbReference>
<keyword evidence="5" id="KW-0597">Phosphoprotein</keyword>
<evidence type="ECO:0000256" key="13">
    <source>
        <dbReference type="ARBA" id="ARBA00023180"/>
    </source>
</evidence>
<dbReference type="SUPFAM" id="SSF57184">
    <property type="entry name" value="Growth factor receptor domain"/>
    <property type="match status" value="1"/>
</dbReference>
<dbReference type="SMART" id="SM00181">
    <property type="entry name" value="EGF"/>
    <property type="match status" value="3"/>
</dbReference>
<evidence type="ECO:0000256" key="10">
    <source>
        <dbReference type="ARBA" id="ARBA00022989"/>
    </source>
</evidence>
<dbReference type="InterPro" id="IPR049883">
    <property type="entry name" value="NOTCH1_EGF-like"/>
</dbReference>
<dbReference type="InterPro" id="IPR000152">
    <property type="entry name" value="EGF-type_Asp/Asn_hydroxyl_site"/>
</dbReference>
<dbReference type="Proteomes" id="UP000001646">
    <property type="component" value="Unplaced"/>
</dbReference>
<dbReference type="InterPro" id="IPR001881">
    <property type="entry name" value="EGF-like_Ca-bd_dom"/>
</dbReference>